<dbReference type="EMBL" id="CP012542">
    <property type="protein sequence ID" value="QCD44100.1"/>
    <property type="molecule type" value="Genomic_DNA"/>
</dbReference>
<accession>A0A6G5QEJ3</accession>
<name>A0A6G5QEJ3_9BACT</name>
<evidence type="ECO:0000313" key="2">
    <source>
        <dbReference type="Proteomes" id="UP000503264"/>
    </source>
</evidence>
<dbReference type="Proteomes" id="UP000503264">
    <property type="component" value="Chromosome"/>
</dbReference>
<protein>
    <submittedName>
        <fullName evidence="1">Uncharacterized protein</fullName>
    </submittedName>
</protein>
<keyword evidence="2" id="KW-1185">Reference proteome</keyword>
<gene>
    <name evidence="1" type="ORF">CMUC_0286</name>
</gene>
<proteinExistence type="predicted"/>
<reference evidence="1 2" key="1">
    <citation type="submission" date="2016-07" db="EMBL/GenBank/DDBJ databases">
        <title>Comparative genomics of the Campylobacter concisus group.</title>
        <authorList>
            <person name="Miller W.G."/>
            <person name="Yee E."/>
            <person name="Chapman M.H."/>
            <person name="Huynh S."/>
            <person name="Bono J.L."/>
            <person name="On S.L.W."/>
            <person name="StLeger J."/>
            <person name="Foster G."/>
            <person name="Parker C.T."/>
        </authorList>
    </citation>
    <scope>NUCLEOTIDE SEQUENCE [LARGE SCALE GENOMIC DNA]</scope>
    <source>
        <strain evidence="1 2">CCUG 21559</strain>
    </source>
</reference>
<evidence type="ECO:0000313" key="1">
    <source>
        <dbReference type="EMBL" id="QCD44100.1"/>
    </source>
</evidence>
<sequence>MNNEISRGKELSAKERIKRFDKMFIKISKKLRKLNESDQTKMIGLIISRFNYDERLKRRKFILDHEFGRK</sequence>
<organism evidence="1 2">
    <name type="scientific">Campylobacter mucosalis CCUG 21559</name>
    <dbReference type="NCBI Taxonomy" id="1032067"/>
    <lineage>
        <taxon>Bacteria</taxon>
        <taxon>Pseudomonadati</taxon>
        <taxon>Campylobacterota</taxon>
        <taxon>Epsilonproteobacteria</taxon>
        <taxon>Campylobacterales</taxon>
        <taxon>Campylobacteraceae</taxon>
        <taxon>Campylobacter</taxon>
    </lineage>
</organism>
<dbReference type="AlphaFoldDB" id="A0A6G5QEJ3"/>